<proteinExistence type="inferred from homology"/>
<feature type="domain" description="Rv2993c-like N-terminal" evidence="4">
    <location>
        <begin position="3"/>
        <end position="52"/>
    </location>
</feature>
<name>A0A0K1PE34_9BACT</name>
<dbReference type="KEGG" id="vin:AKJ08_2157"/>
<evidence type="ECO:0000256" key="1">
    <source>
        <dbReference type="ARBA" id="ARBA00010211"/>
    </source>
</evidence>
<reference evidence="5 6" key="1">
    <citation type="submission" date="2015-08" db="EMBL/GenBank/DDBJ databases">
        <authorList>
            <person name="Babu N.S."/>
            <person name="Beckwith C.J."/>
            <person name="Beseler K.G."/>
            <person name="Brison A."/>
            <person name="Carone J.V."/>
            <person name="Caskin T.P."/>
            <person name="Diamond M."/>
            <person name="Durham M.E."/>
            <person name="Foxe J.M."/>
            <person name="Go M."/>
            <person name="Henderson B.A."/>
            <person name="Jones I.B."/>
            <person name="McGettigan J.A."/>
            <person name="Micheletti S.J."/>
            <person name="Nasrallah M.E."/>
            <person name="Ortiz D."/>
            <person name="Piller C.R."/>
            <person name="Privatt S.R."/>
            <person name="Schneider S.L."/>
            <person name="Sharp S."/>
            <person name="Smith T.C."/>
            <person name="Stanton J.D."/>
            <person name="Ullery H.E."/>
            <person name="Wilson R.J."/>
            <person name="Serrano M.G."/>
            <person name="Buck G."/>
            <person name="Lee V."/>
            <person name="Wang Y."/>
            <person name="Carvalho R."/>
            <person name="Voegtly L."/>
            <person name="Shi R."/>
            <person name="Duckworth R."/>
            <person name="Johnson A."/>
            <person name="Loviza R."/>
            <person name="Walstead R."/>
            <person name="Shah Z."/>
            <person name="Kiflezghi M."/>
            <person name="Wade K."/>
            <person name="Ball S.L."/>
            <person name="Bradley K.W."/>
            <person name="Asai D.J."/>
            <person name="Bowman C.A."/>
            <person name="Russell D.A."/>
            <person name="Pope W.H."/>
            <person name="Jacobs-Sera D."/>
            <person name="Hendrix R.W."/>
            <person name="Hatfull G.F."/>
        </authorList>
    </citation>
    <scope>NUCLEOTIDE SEQUENCE [LARGE SCALE GENOMIC DNA]</scope>
    <source>
        <strain evidence="5 6">DSM 27710</strain>
    </source>
</reference>
<evidence type="ECO:0000259" key="3">
    <source>
        <dbReference type="Pfam" id="PF01557"/>
    </source>
</evidence>
<dbReference type="InterPro" id="IPR011234">
    <property type="entry name" value="Fumarylacetoacetase-like_C"/>
</dbReference>
<evidence type="ECO:0000313" key="6">
    <source>
        <dbReference type="Proteomes" id="UP000055590"/>
    </source>
</evidence>
<evidence type="ECO:0000259" key="4">
    <source>
        <dbReference type="Pfam" id="PF10370"/>
    </source>
</evidence>
<dbReference type="RefSeq" id="WP_050726038.1">
    <property type="nucleotide sequence ID" value="NZ_CP012332.1"/>
</dbReference>
<dbReference type="AlphaFoldDB" id="A0A0K1PE34"/>
<dbReference type="PANTHER" id="PTHR11820">
    <property type="entry name" value="ACYLPYRUVASE"/>
    <property type="match status" value="1"/>
</dbReference>
<dbReference type="PANTHER" id="PTHR11820:SF7">
    <property type="entry name" value="ACYLPYRUVASE FAHD1, MITOCHONDRIAL"/>
    <property type="match status" value="1"/>
</dbReference>
<dbReference type="FunFam" id="3.90.850.10:FF:000002">
    <property type="entry name" value="2-hydroxyhepta-2,4-diene-1,7-dioate isomerase"/>
    <property type="match status" value="1"/>
</dbReference>
<dbReference type="Pfam" id="PF10370">
    <property type="entry name" value="Rv2993c-like_N"/>
    <property type="match status" value="1"/>
</dbReference>
<dbReference type="Proteomes" id="UP000055590">
    <property type="component" value="Chromosome"/>
</dbReference>
<sequence>MNRIVRFDEGGALHYGRVRDGNEVEVLTAAPWSGGVSAGRRTQLGGLELVAPCEPTKVVCVGRNYAAHAKELGNALPQEPLIFLKPASSVIGPEACIILPAVSSDVQHEAELALVIGKRCRAVSAEDAPSYVAGFTCLNDVTARDIQRSETQFTRAKGFDTFCPIGPWIVEGWSDPSNLGVRCLVDGEVRQDGNTGDMVFGPAELLSFISHVMTLEPGDVIATGTPAGVARLTAGQRVEVVIDGIGALANPVV</sequence>
<protein>
    <submittedName>
        <fullName evidence="5">Fumarylacetoacetate hydrolase family protein</fullName>
    </submittedName>
</protein>
<gene>
    <name evidence="5" type="ORF">AKJ08_2157</name>
</gene>
<dbReference type="Pfam" id="PF01557">
    <property type="entry name" value="FAA_hydrolase"/>
    <property type="match status" value="1"/>
</dbReference>
<keyword evidence="6" id="KW-1185">Reference proteome</keyword>
<dbReference type="SUPFAM" id="SSF56529">
    <property type="entry name" value="FAH"/>
    <property type="match status" value="1"/>
</dbReference>
<organism evidence="5 6">
    <name type="scientific">Vulgatibacter incomptus</name>
    <dbReference type="NCBI Taxonomy" id="1391653"/>
    <lineage>
        <taxon>Bacteria</taxon>
        <taxon>Pseudomonadati</taxon>
        <taxon>Myxococcota</taxon>
        <taxon>Myxococcia</taxon>
        <taxon>Myxococcales</taxon>
        <taxon>Cystobacterineae</taxon>
        <taxon>Vulgatibacteraceae</taxon>
        <taxon>Vulgatibacter</taxon>
    </lineage>
</organism>
<feature type="domain" description="Fumarylacetoacetase-like C-terminal" evidence="3">
    <location>
        <begin position="57"/>
        <end position="253"/>
    </location>
</feature>
<dbReference type="EMBL" id="CP012332">
    <property type="protein sequence ID" value="AKU91770.1"/>
    <property type="molecule type" value="Genomic_DNA"/>
</dbReference>
<dbReference type="GO" id="GO:0018773">
    <property type="term" value="F:acetylpyruvate hydrolase activity"/>
    <property type="evidence" value="ECO:0007669"/>
    <property type="project" value="TreeGrafter"/>
</dbReference>
<dbReference type="Gene3D" id="3.90.850.10">
    <property type="entry name" value="Fumarylacetoacetase-like, C-terminal domain"/>
    <property type="match status" value="1"/>
</dbReference>
<dbReference type="PATRIC" id="fig|1391653.3.peg.2255"/>
<dbReference type="STRING" id="1391653.AKJ08_2157"/>
<keyword evidence="5" id="KW-0378">Hydrolase</keyword>
<dbReference type="GO" id="GO:0046872">
    <property type="term" value="F:metal ion binding"/>
    <property type="evidence" value="ECO:0007669"/>
    <property type="project" value="UniProtKB-KW"/>
</dbReference>
<dbReference type="GO" id="GO:0016853">
    <property type="term" value="F:isomerase activity"/>
    <property type="evidence" value="ECO:0007669"/>
    <property type="project" value="UniProtKB-ARBA"/>
</dbReference>
<dbReference type="GO" id="GO:0019752">
    <property type="term" value="P:carboxylic acid metabolic process"/>
    <property type="evidence" value="ECO:0007669"/>
    <property type="project" value="UniProtKB-ARBA"/>
</dbReference>
<evidence type="ECO:0000256" key="2">
    <source>
        <dbReference type="ARBA" id="ARBA00022723"/>
    </source>
</evidence>
<dbReference type="OrthoDB" id="5197601at2"/>
<dbReference type="InterPro" id="IPR036663">
    <property type="entry name" value="Fumarylacetoacetase_C_sf"/>
</dbReference>
<accession>A0A0K1PE34</accession>
<keyword evidence="2" id="KW-0479">Metal-binding</keyword>
<comment type="similarity">
    <text evidence="1">Belongs to the FAH family.</text>
</comment>
<dbReference type="InterPro" id="IPR018833">
    <property type="entry name" value="Rv2993c-like_N"/>
</dbReference>
<evidence type="ECO:0000313" key="5">
    <source>
        <dbReference type="EMBL" id="AKU91770.1"/>
    </source>
</evidence>